<dbReference type="InterPro" id="IPR036691">
    <property type="entry name" value="Endo/exonu/phosph_ase_sf"/>
</dbReference>
<reference evidence="2" key="2">
    <citation type="submission" date="2022-01" db="EMBL/GenBank/DDBJ databases">
        <authorList>
            <person name="Yamashiro T."/>
            <person name="Shiraishi A."/>
            <person name="Satake H."/>
            <person name="Nakayama K."/>
        </authorList>
    </citation>
    <scope>NUCLEOTIDE SEQUENCE</scope>
</reference>
<accession>A0ABQ5HWB3</accession>
<evidence type="ECO:0000256" key="1">
    <source>
        <dbReference type="SAM" id="Phobius"/>
    </source>
</evidence>
<comment type="caution">
    <text evidence="2">The sequence shown here is derived from an EMBL/GenBank/DDBJ whole genome shotgun (WGS) entry which is preliminary data.</text>
</comment>
<feature type="transmembrane region" description="Helical" evidence="1">
    <location>
        <begin position="45"/>
        <end position="65"/>
    </location>
</feature>
<organism evidence="2 3">
    <name type="scientific">Tanacetum coccineum</name>
    <dbReference type="NCBI Taxonomy" id="301880"/>
    <lineage>
        <taxon>Eukaryota</taxon>
        <taxon>Viridiplantae</taxon>
        <taxon>Streptophyta</taxon>
        <taxon>Embryophyta</taxon>
        <taxon>Tracheophyta</taxon>
        <taxon>Spermatophyta</taxon>
        <taxon>Magnoliopsida</taxon>
        <taxon>eudicotyledons</taxon>
        <taxon>Gunneridae</taxon>
        <taxon>Pentapetalae</taxon>
        <taxon>asterids</taxon>
        <taxon>campanulids</taxon>
        <taxon>Asterales</taxon>
        <taxon>Asteraceae</taxon>
        <taxon>Asteroideae</taxon>
        <taxon>Anthemideae</taxon>
        <taxon>Anthemidinae</taxon>
        <taxon>Tanacetum</taxon>
    </lineage>
</organism>
<dbReference type="Proteomes" id="UP001151760">
    <property type="component" value="Unassembled WGS sequence"/>
</dbReference>
<dbReference type="SUPFAM" id="SSF56219">
    <property type="entry name" value="DNase I-like"/>
    <property type="match status" value="1"/>
</dbReference>
<name>A0ABQ5HWB3_9ASTR</name>
<keyword evidence="1" id="KW-0472">Membrane</keyword>
<dbReference type="PANTHER" id="PTHR33116:SF77">
    <property type="entry name" value="RNA-DIRECTED DNA POLYMERASE"/>
    <property type="match status" value="1"/>
</dbReference>
<protein>
    <submittedName>
        <fullName evidence="2">Uncharacterized protein</fullName>
    </submittedName>
</protein>
<dbReference type="EMBL" id="BQNB010020067">
    <property type="protein sequence ID" value="GJT91985.1"/>
    <property type="molecule type" value="Genomic_DNA"/>
</dbReference>
<evidence type="ECO:0000313" key="2">
    <source>
        <dbReference type="EMBL" id="GJT91985.1"/>
    </source>
</evidence>
<gene>
    <name evidence="2" type="ORF">Tco_1080830</name>
</gene>
<dbReference type="PANTHER" id="PTHR33116">
    <property type="entry name" value="REVERSE TRANSCRIPTASE ZINC-BINDING DOMAIN-CONTAINING PROTEIN-RELATED-RELATED"/>
    <property type="match status" value="1"/>
</dbReference>
<sequence>MCMARTNMYQCLTVVGPFALALYSALVVAMKKVSRDDASPQGLHMQNIIVYVSFVLIVMEWRCIVMGDFNEVRHKDERYGSIFNARGADAFNSFISAGGLVESLSDGYSFTFWNLIEGDVVEAVNHFFNNGFRHSGGDPLSPFLSFSVPGKSLHLSFQKLLMRVSTKVLFLDNLCRFFSSFYADDVDVHWTWAILIFHIIVLDCFFQAISYLGVNIGSHMSRIKSWDIVHNKVQGRLSKWKSKVLSVLGATPIYYMSMYKAPMYVINKLEAIRSHFFNGGDPNIRKMTFVKWEKVLASKDKHLSPNMLDRGVGPLEETKSFLSPRLGSLIDDKTLDGGCLKPLWCKYVPLKDIIILESQALTTSNRVNLSRRDLYKSISRWWDVNLLNLSSYDDWWEWFSSLRLSSKLKLLMEGVFYTSLASGFELP</sequence>
<keyword evidence="3" id="KW-1185">Reference proteome</keyword>
<proteinExistence type="predicted"/>
<feature type="transmembrane region" description="Helical" evidence="1">
    <location>
        <begin position="189"/>
        <end position="214"/>
    </location>
</feature>
<keyword evidence="1" id="KW-1133">Transmembrane helix</keyword>
<reference evidence="2" key="1">
    <citation type="journal article" date="2022" name="Int. J. Mol. Sci.">
        <title>Draft Genome of Tanacetum Coccineum: Genomic Comparison of Closely Related Tanacetum-Family Plants.</title>
        <authorList>
            <person name="Yamashiro T."/>
            <person name="Shiraishi A."/>
            <person name="Nakayama K."/>
            <person name="Satake H."/>
        </authorList>
    </citation>
    <scope>NUCLEOTIDE SEQUENCE</scope>
</reference>
<evidence type="ECO:0000313" key="3">
    <source>
        <dbReference type="Proteomes" id="UP001151760"/>
    </source>
</evidence>
<keyword evidence="1" id="KW-0812">Transmembrane</keyword>